<accession>A0AAV8YJC9</accession>
<organism evidence="2 3">
    <name type="scientific">Aromia moschata</name>
    <dbReference type="NCBI Taxonomy" id="1265417"/>
    <lineage>
        <taxon>Eukaryota</taxon>
        <taxon>Metazoa</taxon>
        <taxon>Ecdysozoa</taxon>
        <taxon>Arthropoda</taxon>
        <taxon>Hexapoda</taxon>
        <taxon>Insecta</taxon>
        <taxon>Pterygota</taxon>
        <taxon>Neoptera</taxon>
        <taxon>Endopterygota</taxon>
        <taxon>Coleoptera</taxon>
        <taxon>Polyphaga</taxon>
        <taxon>Cucujiformia</taxon>
        <taxon>Chrysomeloidea</taxon>
        <taxon>Cerambycidae</taxon>
        <taxon>Cerambycinae</taxon>
        <taxon>Callichromatini</taxon>
        <taxon>Aromia</taxon>
    </lineage>
</organism>
<evidence type="ECO:0000313" key="3">
    <source>
        <dbReference type="Proteomes" id="UP001162162"/>
    </source>
</evidence>
<name>A0AAV8YJC9_9CUCU</name>
<dbReference type="AlphaFoldDB" id="A0AAV8YJC9"/>
<evidence type="ECO:0000256" key="1">
    <source>
        <dbReference type="SAM" id="MobiDB-lite"/>
    </source>
</evidence>
<evidence type="ECO:0000313" key="2">
    <source>
        <dbReference type="EMBL" id="KAJ8951410.1"/>
    </source>
</evidence>
<comment type="caution">
    <text evidence="2">The sequence shown here is derived from an EMBL/GenBank/DDBJ whole genome shotgun (WGS) entry which is preliminary data.</text>
</comment>
<proteinExistence type="predicted"/>
<sequence>MSGDVQPRKRKDKKRRKDEVGEQILTQTAHTPVSQHPTSPSDDVNIHVHKEGGTGVEFVPNWCFLFYYQHWSSSLE</sequence>
<dbReference type="EMBL" id="JAPWTK010000084">
    <property type="protein sequence ID" value="KAJ8951410.1"/>
    <property type="molecule type" value="Genomic_DNA"/>
</dbReference>
<gene>
    <name evidence="2" type="ORF">NQ318_006839</name>
</gene>
<protein>
    <submittedName>
        <fullName evidence="2">Uncharacterized protein</fullName>
    </submittedName>
</protein>
<feature type="region of interest" description="Disordered" evidence="1">
    <location>
        <begin position="1"/>
        <end position="45"/>
    </location>
</feature>
<feature type="compositionally biased region" description="Polar residues" evidence="1">
    <location>
        <begin position="24"/>
        <end position="42"/>
    </location>
</feature>
<reference evidence="2" key="1">
    <citation type="journal article" date="2023" name="Insect Mol. Biol.">
        <title>Genome sequencing provides insights into the evolution of gene families encoding plant cell wall-degrading enzymes in longhorned beetles.</title>
        <authorList>
            <person name="Shin N.R."/>
            <person name="Okamura Y."/>
            <person name="Kirsch R."/>
            <person name="Pauchet Y."/>
        </authorList>
    </citation>
    <scope>NUCLEOTIDE SEQUENCE</scope>
    <source>
        <strain evidence="2">AMC_N1</strain>
    </source>
</reference>
<dbReference type="Proteomes" id="UP001162162">
    <property type="component" value="Unassembled WGS sequence"/>
</dbReference>
<keyword evidence="3" id="KW-1185">Reference proteome</keyword>